<sequence>FSTFIPTRKNLRVKTFETLYRAFKKRISIELIWVVYQPDKFKKIIMDDQTIYCIKEFSDGMDLLKKLNPDLVLVSKGKELIHYSASLASKALGIPLVGFSGATLDNRHFGKDFHRLNIEPVSSVSKKLLQNKLPIDSEEQSQFLRRSRFFLYKYRFFIKTQLAVKKNIFRIIILLFRDFINYGLNRPLPISKLPDHYILWDELEINRYQYYGIPTEKISVVGNPLLDDIFHKISTVKTRTKTNDKIKILILTDSLYEHGIWSYNERESFLTNLFKKLQEDKTILFDIKIHPVSQDKTYYQNLSKKLGLSAKIFQSEDLFDLINNYDIIVTYGASTTHTELSLCGKKTILIATKHLPTFVLVDEAIAAGFIKQSYSFTDLIPLIHDFHEQEINLTNEFIEQRNKYFYKFDGKSGDRAADSIIQFFETMKSKSD</sequence>
<organism evidence="1">
    <name type="scientific">marine metagenome</name>
    <dbReference type="NCBI Taxonomy" id="408172"/>
    <lineage>
        <taxon>unclassified sequences</taxon>
        <taxon>metagenomes</taxon>
        <taxon>ecological metagenomes</taxon>
    </lineage>
</organism>
<dbReference type="AlphaFoldDB" id="A0A382JPY8"/>
<evidence type="ECO:0000313" key="1">
    <source>
        <dbReference type="EMBL" id="SVC13888.1"/>
    </source>
</evidence>
<dbReference type="EMBL" id="UINC01075572">
    <property type="protein sequence ID" value="SVC13888.1"/>
    <property type="molecule type" value="Genomic_DNA"/>
</dbReference>
<name>A0A382JPY8_9ZZZZ</name>
<protein>
    <recommendedName>
        <fullName evidence="2">UDP-N-acetylglucosamine 2-epimerase domain-containing protein</fullName>
    </recommendedName>
</protein>
<reference evidence="1" key="1">
    <citation type="submission" date="2018-05" db="EMBL/GenBank/DDBJ databases">
        <authorList>
            <person name="Lanie J.A."/>
            <person name="Ng W.-L."/>
            <person name="Kazmierczak K.M."/>
            <person name="Andrzejewski T.M."/>
            <person name="Davidsen T.M."/>
            <person name="Wayne K.J."/>
            <person name="Tettelin H."/>
            <person name="Glass J.I."/>
            <person name="Rusch D."/>
            <person name="Podicherti R."/>
            <person name="Tsui H.-C.T."/>
            <person name="Winkler M.E."/>
        </authorList>
    </citation>
    <scope>NUCLEOTIDE SEQUENCE</scope>
</reference>
<dbReference type="SUPFAM" id="SSF53756">
    <property type="entry name" value="UDP-Glycosyltransferase/glycogen phosphorylase"/>
    <property type="match status" value="1"/>
</dbReference>
<accession>A0A382JPY8</accession>
<feature type="non-terminal residue" evidence="1">
    <location>
        <position position="1"/>
    </location>
</feature>
<evidence type="ECO:0008006" key="2">
    <source>
        <dbReference type="Google" id="ProtNLM"/>
    </source>
</evidence>
<gene>
    <name evidence="1" type="ORF">METZ01_LOCUS266742</name>
</gene>
<proteinExistence type="predicted"/>